<accession>A0A7J7VV86</accession>
<dbReference type="Proteomes" id="UP000558488">
    <property type="component" value="Unassembled WGS sequence"/>
</dbReference>
<proteinExistence type="predicted"/>
<dbReference type="EMBL" id="JACAGB010000013">
    <property type="protein sequence ID" value="KAF6329009.1"/>
    <property type="molecule type" value="Genomic_DNA"/>
</dbReference>
<evidence type="ECO:0000313" key="1">
    <source>
        <dbReference type="EMBL" id="KAF6329009.1"/>
    </source>
</evidence>
<keyword evidence="2" id="KW-1185">Reference proteome</keyword>
<organism evidence="1 2">
    <name type="scientific">Pipistrellus kuhlii</name>
    <name type="common">Kuhl's pipistrelle</name>
    <dbReference type="NCBI Taxonomy" id="59472"/>
    <lineage>
        <taxon>Eukaryota</taxon>
        <taxon>Metazoa</taxon>
        <taxon>Chordata</taxon>
        <taxon>Craniata</taxon>
        <taxon>Vertebrata</taxon>
        <taxon>Euteleostomi</taxon>
        <taxon>Mammalia</taxon>
        <taxon>Eutheria</taxon>
        <taxon>Laurasiatheria</taxon>
        <taxon>Chiroptera</taxon>
        <taxon>Yangochiroptera</taxon>
        <taxon>Vespertilionidae</taxon>
        <taxon>Pipistrellus</taxon>
    </lineage>
</organism>
<reference evidence="1 2" key="1">
    <citation type="journal article" date="2020" name="Nature">
        <title>Six reference-quality genomes reveal evolution of bat adaptations.</title>
        <authorList>
            <person name="Jebb D."/>
            <person name="Huang Z."/>
            <person name="Pippel M."/>
            <person name="Hughes G.M."/>
            <person name="Lavrichenko K."/>
            <person name="Devanna P."/>
            <person name="Winkler S."/>
            <person name="Jermiin L.S."/>
            <person name="Skirmuntt E.C."/>
            <person name="Katzourakis A."/>
            <person name="Burkitt-Gray L."/>
            <person name="Ray D.A."/>
            <person name="Sullivan K.A.M."/>
            <person name="Roscito J.G."/>
            <person name="Kirilenko B.M."/>
            <person name="Davalos L.M."/>
            <person name="Corthals A.P."/>
            <person name="Power M.L."/>
            <person name="Jones G."/>
            <person name="Ransome R.D."/>
            <person name="Dechmann D.K.N."/>
            <person name="Locatelli A.G."/>
            <person name="Puechmaille S.J."/>
            <person name="Fedrigo O."/>
            <person name="Jarvis E.D."/>
            <person name="Hiller M."/>
            <person name="Vernes S.C."/>
            <person name="Myers E.W."/>
            <person name="Teeling E.C."/>
        </authorList>
    </citation>
    <scope>NUCLEOTIDE SEQUENCE [LARGE SCALE GENOMIC DNA]</scope>
    <source>
        <strain evidence="1">MPipKuh1</strain>
        <tissue evidence="1">Flight muscle</tissue>
    </source>
</reference>
<name>A0A7J7VV86_PIPKU</name>
<protein>
    <recommendedName>
        <fullName evidence="3">DUF1725 domain-containing protein</fullName>
    </recommendedName>
</protein>
<comment type="caution">
    <text evidence="1">The sequence shown here is derived from an EMBL/GenBank/DDBJ whole genome shotgun (WGS) entry which is preliminary data.</text>
</comment>
<evidence type="ECO:0008006" key="3">
    <source>
        <dbReference type="Google" id="ProtNLM"/>
    </source>
</evidence>
<gene>
    <name evidence="1" type="ORF">mPipKuh1_008327</name>
</gene>
<dbReference type="AlphaFoldDB" id="A0A7J7VV86"/>
<evidence type="ECO:0000313" key="2">
    <source>
        <dbReference type="Proteomes" id="UP000558488"/>
    </source>
</evidence>
<sequence length="262" mass="30834">MGLHQNKKHNKEIINKTTRKLIAWENVFPKVISDKSLISNIYRKLIQLNKRKINNPIKKWVKDLNRHFLKEDIQKGHENMLKVTHYPRDANQNNNVVPSHTCQNSYHQQINKQVLARMQRKRNPHALLVEMQTSAATVENNTVSSKKKLKKKMELPFDPVIPLPGIYPKTSEIPIRKDTYTPMFIAAQFTIAKIWKQPKCPSADEWIRKQWYIYTMGHYTALKKRDFLPFATAWMDLDSIMLNEITQPEEDKHHMISLICGI</sequence>